<feature type="domain" description="Methyl-accepting transducer" evidence="11">
    <location>
        <begin position="382"/>
        <end position="633"/>
    </location>
</feature>
<dbReference type="InterPro" id="IPR003660">
    <property type="entry name" value="HAMP_dom"/>
</dbReference>
<evidence type="ECO:0000256" key="1">
    <source>
        <dbReference type="ARBA" id="ARBA00004651"/>
    </source>
</evidence>
<feature type="domain" description="HAMP" evidence="12">
    <location>
        <begin position="307"/>
        <end position="363"/>
    </location>
</feature>
<dbReference type="Gene3D" id="1.10.287.950">
    <property type="entry name" value="Methyl-accepting chemotaxis protein"/>
    <property type="match status" value="1"/>
</dbReference>
<dbReference type="Pfam" id="PF00015">
    <property type="entry name" value="MCPsignal"/>
    <property type="match status" value="1"/>
</dbReference>
<keyword evidence="14" id="KW-1185">Reference proteome</keyword>
<evidence type="ECO:0000259" key="12">
    <source>
        <dbReference type="PROSITE" id="PS50885"/>
    </source>
</evidence>
<name>A0ABN1IKX5_9CLOT</name>
<evidence type="ECO:0000256" key="3">
    <source>
        <dbReference type="ARBA" id="ARBA00022500"/>
    </source>
</evidence>
<feature type="transmembrane region" description="Helical" evidence="10">
    <location>
        <begin position="283"/>
        <end position="305"/>
    </location>
</feature>
<gene>
    <name evidence="13" type="ORF">GCM10008905_01000</name>
</gene>
<proteinExistence type="inferred from homology"/>
<evidence type="ECO:0000313" key="13">
    <source>
        <dbReference type="EMBL" id="GAA0716486.1"/>
    </source>
</evidence>
<dbReference type="RefSeq" id="WP_343765300.1">
    <property type="nucleotide sequence ID" value="NZ_BAAACF010000001.1"/>
</dbReference>
<keyword evidence="2" id="KW-1003">Cell membrane</keyword>
<evidence type="ECO:0000256" key="4">
    <source>
        <dbReference type="ARBA" id="ARBA00022692"/>
    </source>
</evidence>
<keyword evidence="4 10" id="KW-0812">Transmembrane</keyword>
<accession>A0ABN1IKX5</accession>
<reference evidence="13 14" key="1">
    <citation type="journal article" date="2019" name="Int. J. Syst. Evol. Microbiol.">
        <title>The Global Catalogue of Microorganisms (GCM) 10K type strain sequencing project: providing services to taxonomists for standard genome sequencing and annotation.</title>
        <authorList>
            <consortium name="The Broad Institute Genomics Platform"/>
            <consortium name="The Broad Institute Genome Sequencing Center for Infectious Disease"/>
            <person name="Wu L."/>
            <person name="Ma J."/>
        </authorList>
    </citation>
    <scope>NUCLEOTIDE SEQUENCE [LARGE SCALE GENOMIC DNA]</scope>
    <source>
        <strain evidence="13 14">JCM 1405</strain>
    </source>
</reference>
<dbReference type="PANTHER" id="PTHR32089:SF112">
    <property type="entry name" value="LYSOZYME-LIKE PROTEIN-RELATED"/>
    <property type="match status" value="1"/>
</dbReference>
<comment type="subcellular location">
    <subcellularLocation>
        <location evidence="1">Cell membrane</location>
        <topology evidence="1">Multi-pass membrane protein</topology>
    </subcellularLocation>
</comment>
<keyword evidence="5 10" id="KW-1133">Transmembrane helix</keyword>
<dbReference type="CDD" id="cd12912">
    <property type="entry name" value="PDC2_MCP_like"/>
    <property type="match status" value="1"/>
</dbReference>
<keyword evidence="3" id="KW-0145">Chemotaxis</keyword>
<dbReference type="SMART" id="SM00283">
    <property type="entry name" value="MA"/>
    <property type="match status" value="1"/>
</dbReference>
<dbReference type="InterPro" id="IPR004089">
    <property type="entry name" value="MCPsignal_dom"/>
</dbReference>
<evidence type="ECO:0000256" key="9">
    <source>
        <dbReference type="PROSITE-ProRule" id="PRU00284"/>
    </source>
</evidence>
<dbReference type="EMBL" id="BAAACF010000001">
    <property type="protein sequence ID" value="GAA0716486.1"/>
    <property type="molecule type" value="Genomic_DNA"/>
</dbReference>
<feature type="transmembrane region" description="Helical" evidence="10">
    <location>
        <begin position="7"/>
        <end position="29"/>
    </location>
</feature>
<evidence type="ECO:0000256" key="6">
    <source>
        <dbReference type="ARBA" id="ARBA00023136"/>
    </source>
</evidence>
<comment type="caution">
    <text evidence="13">The sequence shown here is derived from an EMBL/GenBank/DDBJ whole genome shotgun (WGS) entry which is preliminary data.</text>
</comment>
<dbReference type="InterPro" id="IPR033479">
    <property type="entry name" value="dCache_1"/>
</dbReference>
<dbReference type="PROSITE" id="PS50111">
    <property type="entry name" value="CHEMOTAXIS_TRANSDUC_2"/>
    <property type="match status" value="1"/>
</dbReference>
<dbReference type="Proteomes" id="UP001500339">
    <property type="component" value="Unassembled WGS sequence"/>
</dbReference>
<evidence type="ECO:0000256" key="10">
    <source>
        <dbReference type="SAM" id="Phobius"/>
    </source>
</evidence>
<keyword evidence="7 9" id="KW-0807">Transducer</keyword>
<dbReference type="SUPFAM" id="SSF103190">
    <property type="entry name" value="Sensory domain-like"/>
    <property type="match status" value="1"/>
</dbReference>
<dbReference type="InterPro" id="IPR029151">
    <property type="entry name" value="Sensor-like_sf"/>
</dbReference>
<sequence>MKIGRKITVYVVLLVLISIVATGGITYFISNKIILKQTNDSLVSSSVYQGNNISDIIKQYQMGLKGVATNLEIKRFLKGDEKSPEKSNAALKQYAEGLDELEHVFLVSKGGFIVADSDPTTIGIDLREREYVKVTQSQNIPYISETLVSKATGKHIFVFTYPVVENGQVLGVVASPVFCDAMTKHLSNLKIESSKSSYAYLIDNYGMTLYHPDKELIGKPTENQVLNDLITRIKKGESIESPIFNYEYNGSHKIASFSIIPQTNWLTVMSADSAEIKAPLDNLIYSTIVIGLILSVLSIIGAYVLSRRISSPIGKITKLIEDTANFDFTDKKEYSTLSINKDETGIMAKSMDNMRKSLKELALILRDSSKDINNSSQIIQTLVSSVQHNTSDNSATTEELSAGMEETAASSEEINASIDEVGINIKSIYEKSTDGIKLSKEITHRAVDLKNDTISSINNAKNIYVDIKRDFDTALEQAKAINQINMLADTILGITAQTNLLALNASIEAARAGEAGRGFAVVAEEIRKLAEQSSQTAGKIHEIVNVIHSSFRGITGNAEKVLFYIESNVNADYEKFLNVSQQYNTDADSVNKLMEMIGQSINELNESMNNITTAIGEVSSTMNEGTKGISAIVEKNEEIVQKVVEVGKNVDKNKEYAKTLENIVIKFKI</sequence>
<evidence type="ECO:0000256" key="8">
    <source>
        <dbReference type="ARBA" id="ARBA00029447"/>
    </source>
</evidence>
<dbReference type="PANTHER" id="PTHR32089">
    <property type="entry name" value="METHYL-ACCEPTING CHEMOTAXIS PROTEIN MCPB"/>
    <property type="match status" value="1"/>
</dbReference>
<protein>
    <submittedName>
        <fullName evidence="13">Methyl-accepting chemotaxis protein</fullName>
    </submittedName>
</protein>
<evidence type="ECO:0000256" key="5">
    <source>
        <dbReference type="ARBA" id="ARBA00022989"/>
    </source>
</evidence>
<dbReference type="CDD" id="cd12914">
    <property type="entry name" value="PDC1_DGC_like"/>
    <property type="match status" value="1"/>
</dbReference>
<dbReference type="Gene3D" id="3.30.450.20">
    <property type="entry name" value="PAS domain"/>
    <property type="match status" value="1"/>
</dbReference>
<dbReference type="SUPFAM" id="SSF58104">
    <property type="entry name" value="Methyl-accepting chemotaxis protein (MCP) signaling domain"/>
    <property type="match status" value="1"/>
</dbReference>
<comment type="similarity">
    <text evidence="8">Belongs to the methyl-accepting chemotaxis (MCP) protein family.</text>
</comment>
<dbReference type="PROSITE" id="PS50885">
    <property type="entry name" value="HAMP"/>
    <property type="match status" value="1"/>
</dbReference>
<organism evidence="13 14">
    <name type="scientific">Clostridium malenominatum</name>
    <dbReference type="NCBI Taxonomy" id="1539"/>
    <lineage>
        <taxon>Bacteria</taxon>
        <taxon>Bacillati</taxon>
        <taxon>Bacillota</taxon>
        <taxon>Clostridia</taxon>
        <taxon>Eubacteriales</taxon>
        <taxon>Clostridiaceae</taxon>
        <taxon>Clostridium</taxon>
    </lineage>
</organism>
<dbReference type="Pfam" id="PF02743">
    <property type="entry name" value="dCache_1"/>
    <property type="match status" value="1"/>
</dbReference>
<evidence type="ECO:0000256" key="2">
    <source>
        <dbReference type="ARBA" id="ARBA00022475"/>
    </source>
</evidence>
<keyword evidence="6 10" id="KW-0472">Membrane</keyword>
<evidence type="ECO:0000256" key="7">
    <source>
        <dbReference type="ARBA" id="ARBA00023224"/>
    </source>
</evidence>
<evidence type="ECO:0000259" key="11">
    <source>
        <dbReference type="PROSITE" id="PS50111"/>
    </source>
</evidence>
<evidence type="ECO:0000313" key="14">
    <source>
        <dbReference type="Proteomes" id="UP001500339"/>
    </source>
</evidence>